<dbReference type="PROSITE" id="PS51717">
    <property type="entry name" value="G_VLIG"/>
    <property type="match status" value="1"/>
</dbReference>
<protein>
    <submittedName>
        <fullName evidence="2">Interferon-induced very large GTPase 1</fullName>
    </submittedName>
</protein>
<dbReference type="Proteomes" id="UP000314294">
    <property type="component" value="Unassembled WGS sequence"/>
</dbReference>
<organism evidence="2 3">
    <name type="scientific">Liparis tanakae</name>
    <name type="common">Tanaka's snailfish</name>
    <dbReference type="NCBI Taxonomy" id="230148"/>
    <lineage>
        <taxon>Eukaryota</taxon>
        <taxon>Metazoa</taxon>
        <taxon>Chordata</taxon>
        <taxon>Craniata</taxon>
        <taxon>Vertebrata</taxon>
        <taxon>Euteleostomi</taxon>
        <taxon>Actinopterygii</taxon>
        <taxon>Neopterygii</taxon>
        <taxon>Teleostei</taxon>
        <taxon>Neoteleostei</taxon>
        <taxon>Acanthomorphata</taxon>
        <taxon>Eupercaria</taxon>
        <taxon>Perciformes</taxon>
        <taxon>Cottioidei</taxon>
        <taxon>Cottales</taxon>
        <taxon>Liparidae</taxon>
        <taxon>Liparis</taxon>
    </lineage>
</organism>
<dbReference type="OrthoDB" id="1597724at2759"/>
<proteinExistence type="predicted"/>
<dbReference type="InterPro" id="IPR058641">
    <property type="entry name" value="GVIN1_dom"/>
</dbReference>
<comment type="caution">
    <text evidence="2">The sequence shown here is derived from an EMBL/GenBank/DDBJ whole genome shotgun (WGS) entry which is preliminary data.</text>
</comment>
<keyword evidence="3" id="KW-1185">Reference proteome</keyword>
<feature type="domain" description="VLIG-type G" evidence="1">
    <location>
        <begin position="1"/>
        <end position="205"/>
    </location>
</feature>
<gene>
    <name evidence="2" type="primary">Gvin1_2</name>
    <name evidence="2" type="ORF">EYF80_062836</name>
</gene>
<dbReference type="InterPro" id="IPR052986">
    <property type="entry name" value="VLIG_GTPase"/>
</dbReference>
<dbReference type="Pfam" id="PF25683">
    <property type="entry name" value="URGCP_GTPase"/>
    <property type="match status" value="1"/>
</dbReference>
<accession>A0A4Z2EE49</accession>
<dbReference type="PANTHER" id="PTHR14819">
    <property type="entry name" value="GTP-BINDING"/>
    <property type="match status" value="1"/>
</dbReference>
<evidence type="ECO:0000313" key="2">
    <source>
        <dbReference type="EMBL" id="TNN27021.1"/>
    </source>
</evidence>
<reference evidence="2 3" key="1">
    <citation type="submission" date="2019-03" db="EMBL/GenBank/DDBJ databases">
        <title>First draft genome of Liparis tanakae, snailfish: a comprehensive survey of snailfish specific genes.</title>
        <authorList>
            <person name="Kim W."/>
            <person name="Song I."/>
            <person name="Jeong J.-H."/>
            <person name="Kim D."/>
            <person name="Kim S."/>
            <person name="Ryu S."/>
            <person name="Song J.Y."/>
            <person name="Lee S.K."/>
        </authorList>
    </citation>
    <scope>NUCLEOTIDE SEQUENCE [LARGE SCALE GENOMIC DNA]</scope>
    <source>
        <tissue evidence="2">Muscle</tissue>
    </source>
</reference>
<dbReference type="GO" id="GO:0005525">
    <property type="term" value="F:GTP binding"/>
    <property type="evidence" value="ECO:0007669"/>
    <property type="project" value="InterPro"/>
</dbReference>
<sequence length="632" mass="73284">MLLIRINEDIKKELKCDFMVIIDTEGLKSPELAQLDNSHEHDNKLATLVVGLSDVTIINIAMENSTEMKDILQIVVHAFLRMKEAGKKPKCRFVHQNVSDVSAHEKNLRDRELLMQQLNEMTQAAAKMEKKEENKNFTDVMEYSPDTGNCYIPGLWNGNPPMAPVNAGYSEAVYELKKNIIHVLGSYESSANDILEFTEWMKSLWNAVNHENFIFSFRNSLVADAYMRLCTEFNKWEWEFRQLMYTWVTDAETRIRNVDVFHDRDQCQKKAEEFTLCCLKPAVEDFVYRSLGPDIIGEMLNNEQFSTQMSFQYSVLLDLLRKDDFENYLSYICCYEVYVKNWILDQIVERFSEDSTMFEFEDRHVQSSIRIINAAVNKARTEKSGNLESFVKNVCQELGDKLVISQDALGAFMILNNADQEQFAHWLTECVKDMAQVLQEKFNETDILMKLKGLRVKPQNELFTKLIGCGKQCPFCKSPCEAGGQEHSEHFASLHRSTALGRYSCSVSKKLITDICSSLVITPDRTFRCDATNWEIYHYKDYKAIFPDWKIPPDGNLEASDYWKYVLVKFNNEFAEAFNAEPADIPVTWNKITRQQAEESLRVFQHQVRKTPRIVVTEVHTLINIHYPPVNI</sequence>
<dbReference type="Gene3D" id="3.40.50.300">
    <property type="entry name" value="P-loop containing nucleotide triphosphate hydrolases"/>
    <property type="match status" value="1"/>
</dbReference>
<evidence type="ECO:0000313" key="3">
    <source>
        <dbReference type="Proteomes" id="UP000314294"/>
    </source>
</evidence>
<evidence type="ECO:0000259" key="1">
    <source>
        <dbReference type="PROSITE" id="PS51717"/>
    </source>
</evidence>
<dbReference type="Pfam" id="PF25974">
    <property type="entry name" value="URGCP_9th"/>
    <property type="match status" value="1"/>
</dbReference>
<dbReference type="AlphaFoldDB" id="A0A4Z2EE49"/>
<dbReference type="EMBL" id="SRLO01009041">
    <property type="protein sequence ID" value="TNN27021.1"/>
    <property type="molecule type" value="Genomic_DNA"/>
</dbReference>
<dbReference type="InterPro" id="IPR030383">
    <property type="entry name" value="G_VLIG_dom"/>
</dbReference>
<dbReference type="InterPro" id="IPR027417">
    <property type="entry name" value="P-loop_NTPase"/>
</dbReference>
<dbReference type="SUPFAM" id="SSF52540">
    <property type="entry name" value="P-loop containing nucleoside triphosphate hydrolases"/>
    <property type="match status" value="1"/>
</dbReference>
<dbReference type="PANTHER" id="PTHR14819:SF9">
    <property type="entry name" value="UP-REGULATOR OF CELL PROLIFERATION-LIKE"/>
    <property type="match status" value="1"/>
</dbReference>
<name>A0A4Z2EE49_9TELE</name>